<evidence type="ECO:0000259" key="2">
    <source>
        <dbReference type="PROSITE" id="PS50234"/>
    </source>
</evidence>
<dbReference type="SUPFAM" id="SSF54523">
    <property type="entry name" value="Pili subunits"/>
    <property type="match status" value="1"/>
</dbReference>
<evidence type="ECO:0000313" key="4">
    <source>
        <dbReference type="Proteomes" id="UP000767854"/>
    </source>
</evidence>
<feature type="domain" description="VWFA" evidence="2">
    <location>
        <begin position="210"/>
        <end position="460"/>
    </location>
</feature>
<keyword evidence="1" id="KW-0472">Membrane</keyword>
<name>A0ABS2MPP8_9FIRM</name>
<organism evidence="3 4">
    <name type="scientific">Fusibacter tunisiensis</name>
    <dbReference type="NCBI Taxonomy" id="1008308"/>
    <lineage>
        <taxon>Bacteria</taxon>
        <taxon>Bacillati</taxon>
        <taxon>Bacillota</taxon>
        <taxon>Clostridia</taxon>
        <taxon>Eubacteriales</taxon>
        <taxon>Eubacteriales Family XII. Incertae Sedis</taxon>
        <taxon>Fusibacter</taxon>
    </lineage>
</organism>
<dbReference type="InterPro" id="IPR012902">
    <property type="entry name" value="N_methyl_site"/>
</dbReference>
<dbReference type="InterPro" id="IPR045584">
    <property type="entry name" value="Pilin-like"/>
</dbReference>
<dbReference type="Proteomes" id="UP000767854">
    <property type="component" value="Unassembled WGS sequence"/>
</dbReference>
<accession>A0ABS2MPP8</accession>
<dbReference type="EMBL" id="JAFBDT010000005">
    <property type="protein sequence ID" value="MBM7561386.1"/>
    <property type="molecule type" value="Genomic_DNA"/>
</dbReference>
<dbReference type="RefSeq" id="WP_204662848.1">
    <property type="nucleotide sequence ID" value="NZ_JAFBDT010000005.1"/>
</dbReference>
<dbReference type="PROSITE" id="PS00409">
    <property type="entry name" value="PROKAR_NTER_METHYL"/>
    <property type="match status" value="1"/>
</dbReference>
<feature type="transmembrane region" description="Helical" evidence="1">
    <location>
        <begin position="12"/>
        <end position="35"/>
    </location>
</feature>
<evidence type="ECO:0000256" key="1">
    <source>
        <dbReference type="SAM" id="Phobius"/>
    </source>
</evidence>
<dbReference type="SMART" id="SM00327">
    <property type="entry name" value="VWA"/>
    <property type="match status" value="1"/>
</dbReference>
<keyword evidence="1" id="KW-1133">Transmembrane helix</keyword>
<keyword evidence="4" id="KW-1185">Reference proteome</keyword>
<dbReference type="Gene3D" id="3.40.50.410">
    <property type="entry name" value="von Willebrand factor, type A domain"/>
    <property type="match status" value="1"/>
</dbReference>
<protein>
    <submittedName>
        <fullName evidence="3">Prepilin-type N-terminal cleavage/methylation domain-containing protein</fullName>
    </submittedName>
</protein>
<gene>
    <name evidence="3" type="ORF">JOC49_000906</name>
</gene>
<evidence type="ECO:0000313" key="3">
    <source>
        <dbReference type="EMBL" id="MBM7561386.1"/>
    </source>
</evidence>
<dbReference type="InterPro" id="IPR036465">
    <property type="entry name" value="vWFA_dom_sf"/>
</dbReference>
<keyword evidence="1" id="KW-0812">Transmembrane</keyword>
<dbReference type="PROSITE" id="PS50234">
    <property type="entry name" value="VWFA"/>
    <property type="match status" value="1"/>
</dbReference>
<dbReference type="Pfam" id="PF07963">
    <property type="entry name" value="N_methyl"/>
    <property type="match status" value="1"/>
</dbReference>
<sequence>MNIKKYKGFTLIELMITIALISIVIMVSTSMIGLVTTAHTRTVNEYEINTMIRIASQEINEIVRYSKAVFAVPVSYVQDPEKMDPGWRYFTVSKDQKRIVVYEYSEIDGKHIETVLVEESPGVTYEVIYEKDTTSSNDKMLKYKIIGYVMGEDGDGNPVRTDEKIVYETEIEAQNSLQVVDKGTELSPSVALAFRNDSSAQGTGRTQVATISLVLDVSGSMDNSLNGNTRLGHLKNALLGYTKADGTVVEGVINTFARENNIEVVIVPFSDTANYPDINSYSNDEHPFYNAEDDYSSLVDTVNNLRTYNMTNTGDGLRRALYRHIDFDPETAGYNEHTEKYNYMIVLVDGNTNRSSWLGNGDGWWIFTSFDAYNQHTDRGGIYPYISYDGETRVYPYSRDNDAYITLIGDLIKNSSISSYVIGFESGITSQISHIGTSIGAKQIYNYNEDFNLDEVFDNIAQDIMAELWLVTGPQIIN</sequence>
<comment type="caution">
    <text evidence="3">The sequence shown here is derived from an EMBL/GenBank/DDBJ whole genome shotgun (WGS) entry which is preliminary data.</text>
</comment>
<dbReference type="NCBIfam" id="TIGR02532">
    <property type="entry name" value="IV_pilin_GFxxxE"/>
    <property type="match status" value="1"/>
</dbReference>
<dbReference type="SUPFAM" id="SSF53300">
    <property type="entry name" value="vWA-like"/>
    <property type="match status" value="1"/>
</dbReference>
<reference evidence="3 4" key="1">
    <citation type="submission" date="2021-01" db="EMBL/GenBank/DDBJ databases">
        <title>Genomic Encyclopedia of Type Strains, Phase IV (KMG-IV): sequencing the most valuable type-strain genomes for metagenomic binning, comparative biology and taxonomic classification.</title>
        <authorList>
            <person name="Goeker M."/>
        </authorList>
    </citation>
    <scope>NUCLEOTIDE SEQUENCE [LARGE SCALE GENOMIC DNA]</scope>
    <source>
        <strain evidence="3 4">DSM 24436</strain>
    </source>
</reference>
<dbReference type="InterPro" id="IPR002035">
    <property type="entry name" value="VWF_A"/>
</dbReference>
<proteinExistence type="predicted"/>